<reference evidence="2" key="3">
    <citation type="submission" date="2020-12" db="UniProtKB">
        <authorList>
            <consortium name="EnsemblPlants"/>
        </authorList>
    </citation>
    <scope>IDENTIFICATION</scope>
</reference>
<dbReference type="AlphaFoldDB" id="A0A2K1IXN8"/>
<organism evidence="1">
    <name type="scientific">Physcomitrium patens</name>
    <name type="common">Spreading-leaved earth moss</name>
    <name type="synonym">Physcomitrella patens</name>
    <dbReference type="NCBI Taxonomy" id="3218"/>
    <lineage>
        <taxon>Eukaryota</taxon>
        <taxon>Viridiplantae</taxon>
        <taxon>Streptophyta</taxon>
        <taxon>Embryophyta</taxon>
        <taxon>Bryophyta</taxon>
        <taxon>Bryophytina</taxon>
        <taxon>Bryopsida</taxon>
        <taxon>Funariidae</taxon>
        <taxon>Funariales</taxon>
        <taxon>Funariaceae</taxon>
        <taxon>Physcomitrium</taxon>
    </lineage>
</organism>
<evidence type="ECO:0000313" key="1">
    <source>
        <dbReference type="EMBL" id="PNR34038.1"/>
    </source>
</evidence>
<name>A0A2K1IXN8_PHYPA</name>
<dbReference type="Proteomes" id="UP000006727">
    <property type="component" value="Chromosome 19"/>
</dbReference>
<dbReference type="EnsemblPlants" id="Pp3c19_7880V3.1">
    <property type="protein sequence ID" value="Pp3c19_7880V3.1"/>
    <property type="gene ID" value="Pp3c19_7880"/>
</dbReference>
<dbReference type="InParanoid" id="A0A2K1IXN8"/>
<keyword evidence="3" id="KW-1185">Reference proteome</keyword>
<reference evidence="1 3" key="2">
    <citation type="journal article" date="2018" name="Plant J.">
        <title>The Physcomitrella patens chromosome-scale assembly reveals moss genome structure and evolution.</title>
        <authorList>
            <person name="Lang D."/>
            <person name="Ullrich K.K."/>
            <person name="Murat F."/>
            <person name="Fuchs J."/>
            <person name="Jenkins J."/>
            <person name="Haas F.B."/>
            <person name="Piednoel M."/>
            <person name="Gundlach H."/>
            <person name="Van Bel M."/>
            <person name="Meyberg R."/>
            <person name="Vives C."/>
            <person name="Morata J."/>
            <person name="Symeonidi A."/>
            <person name="Hiss M."/>
            <person name="Muchero W."/>
            <person name="Kamisugi Y."/>
            <person name="Saleh O."/>
            <person name="Blanc G."/>
            <person name="Decker E.L."/>
            <person name="van Gessel N."/>
            <person name="Grimwood J."/>
            <person name="Hayes R.D."/>
            <person name="Graham S.W."/>
            <person name="Gunter L.E."/>
            <person name="McDaniel S.F."/>
            <person name="Hoernstein S.N.W."/>
            <person name="Larsson A."/>
            <person name="Li F.W."/>
            <person name="Perroud P.F."/>
            <person name="Phillips J."/>
            <person name="Ranjan P."/>
            <person name="Rokshar D.S."/>
            <person name="Rothfels C.J."/>
            <person name="Schneider L."/>
            <person name="Shu S."/>
            <person name="Stevenson D.W."/>
            <person name="Thummler F."/>
            <person name="Tillich M."/>
            <person name="Villarreal Aguilar J.C."/>
            <person name="Widiez T."/>
            <person name="Wong G.K."/>
            <person name="Wymore A."/>
            <person name="Zhang Y."/>
            <person name="Zimmer A.D."/>
            <person name="Quatrano R.S."/>
            <person name="Mayer K.F.X."/>
            <person name="Goodstein D."/>
            <person name="Casacuberta J.M."/>
            <person name="Vandepoele K."/>
            <person name="Reski R."/>
            <person name="Cuming A.C."/>
            <person name="Tuskan G.A."/>
            <person name="Maumus F."/>
            <person name="Salse J."/>
            <person name="Schmutz J."/>
            <person name="Rensing S.A."/>
        </authorList>
    </citation>
    <scope>NUCLEOTIDE SEQUENCE [LARGE SCALE GENOMIC DNA]</scope>
    <source>
        <strain evidence="2 3">cv. Gransden 2004</strain>
    </source>
</reference>
<protein>
    <submittedName>
        <fullName evidence="1 2">Uncharacterized protein</fullName>
    </submittedName>
</protein>
<accession>A0A2K1IXN8</accession>
<evidence type="ECO:0000313" key="2">
    <source>
        <dbReference type="EnsemblPlants" id="Pp3c19_7880V3.1"/>
    </source>
</evidence>
<dbReference type="EMBL" id="ABEU02000019">
    <property type="protein sequence ID" value="PNR34038.1"/>
    <property type="molecule type" value="Genomic_DNA"/>
</dbReference>
<reference evidence="1 3" key="1">
    <citation type="journal article" date="2008" name="Science">
        <title>The Physcomitrella genome reveals evolutionary insights into the conquest of land by plants.</title>
        <authorList>
            <person name="Rensing S."/>
            <person name="Lang D."/>
            <person name="Zimmer A."/>
            <person name="Terry A."/>
            <person name="Salamov A."/>
            <person name="Shapiro H."/>
            <person name="Nishiyama T."/>
            <person name="Perroud P.-F."/>
            <person name="Lindquist E."/>
            <person name="Kamisugi Y."/>
            <person name="Tanahashi T."/>
            <person name="Sakakibara K."/>
            <person name="Fujita T."/>
            <person name="Oishi K."/>
            <person name="Shin-I T."/>
            <person name="Kuroki Y."/>
            <person name="Toyoda A."/>
            <person name="Suzuki Y."/>
            <person name="Hashimoto A."/>
            <person name="Yamaguchi K."/>
            <person name="Sugano A."/>
            <person name="Kohara Y."/>
            <person name="Fujiyama A."/>
            <person name="Anterola A."/>
            <person name="Aoki S."/>
            <person name="Ashton N."/>
            <person name="Barbazuk W.B."/>
            <person name="Barker E."/>
            <person name="Bennetzen J."/>
            <person name="Bezanilla M."/>
            <person name="Blankenship R."/>
            <person name="Cho S.H."/>
            <person name="Dutcher S."/>
            <person name="Estelle M."/>
            <person name="Fawcett J.A."/>
            <person name="Gundlach H."/>
            <person name="Hanada K."/>
            <person name="Heyl A."/>
            <person name="Hicks K.A."/>
            <person name="Hugh J."/>
            <person name="Lohr M."/>
            <person name="Mayer K."/>
            <person name="Melkozernov A."/>
            <person name="Murata T."/>
            <person name="Nelson D."/>
            <person name="Pils B."/>
            <person name="Prigge M."/>
            <person name="Reiss B."/>
            <person name="Renner T."/>
            <person name="Rombauts S."/>
            <person name="Rushton P."/>
            <person name="Sanderfoot A."/>
            <person name="Schween G."/>
            <person name="Shiu S.-H."/>
            <person name="Stueber K."/>
            <person name="Theodoulou F.L."/>
            <person name="Tu H."/>
            <person name="Van de Peer Y."/>
            <person name="Verrier P.J."/>
            <person name="Waters E."/>
            <person name="Wood A."/>
            <person name="Yang L."/>
            <person name="Cove D."/>
            <person name="Cuming A."/>
            <person name="Hasebe M."/>
            <person name="Lucas S."/>
            <person name="Mishler D.B."/>
            <person name="Reski R."/>
            <person name="Grigoriev I."/>
            <person name="Quatrano R.S."/>
            <person name="Boore J.L."/>
        </authorList>
    </citation>
    <scope>NUCLEOTIDE SEQUENCE [LARGE SCALE GENOMIC DNA]</scope>
    <source>
        <strain evidence="2 3">cv. Gransden 2004</strain>
    </source>
</reference>
<sequence length="24" mass="2528">MGVGVGVEFFATSEKLFVIVNNGI</sequence>
<dbReference type="Gramene" id="Pp3c19_7880V3.1">
    <property type="protein sequence ID" value="Pp3c19_7880V3.1"/>
    <property type="gene ID" value="Pp3c19_7880"/>
</dbReference>
<gene>
    <name evidence="1" type="ORF">PHYPA_023854</name>
</gene>
<proteinExistence type="predicted"/>
<evidence type="ECO:0000313" key="3">
    <source>
        <dbReference type="Proteomes" id="UP000006727"/>
    </source>
</evidence>